<comment type="caution">
    <text evidence="3">The sequence shown here is derived from an EMBL/GenBank/DDBJ whole genome shotgun (WGS) entry which is preliminary data.</text>
</comment>
<protein>
    <recommendedName>
        <fullName evidence="5">Lipoprotein</fullName>
    </recommendedName>
</protein>
<evidence type="ECO:0000256" key="2">
    <source>
        <dbReference type="SAM" id="SignalP"/>
    </source>
</evidence>
<keyword evidence="4" id="KW-1185">Reference proteome</keyword>
<dbReference type="PROSITE" id="PS51257">
    <property type="entry name" value="PROKAR_LIPOPROTEIN"/>
    <property type="match status" value="1"/>
</dbReference>
<feature type="chain" id="PRO_5047055883" description="Lipoprotein" evidence="2">
    <location>
        <begin position="22"/>
        <end position="272"/>
    </location>
</feature>
<accession>A0ABT0KNC3</accession>
<sequence>MYLKYVIRFATVIITTGLLSACGSDSVMSEPAQETPPPKITETNTASNLAIPDNRDVQHYQVLLFGNSHVSAQASLITKLILAGNSNVQVTAVNAAGGYLDNPVSQQRRVDILASKSWSHIILQAQKYSQSGTVSYPTIAARTWIATAKEAAITPILFPEHPQKGRPDEGRQVHSLHQSIAAVQKACVAPVGLAWNKTLMTDPSFKLHSTDGNHASLMGNLLTALVFYEVITGQSADLLPYMADIAVEESTQQLLGQIASETIQANQACEFD</sequence>
<gene>
    <name evidence="3" type="ORF">L2737_08440</name>
</gene>
<evidence type="ECO:0000313" key="4">
    <source>
        <dbReference type="Proteomes" id="UP001202134"/>
    </source>
</evidence>
<evidence type="ECO:0000256" key="1">
    <source>
        <dbReference type="SAM" id="MobiDB-lite"/>
    </source>
</evidence>
<name>A0ABT0KNC3_9GAMM</name>
<dbReference type="Gene3D" id="3.40.50.1110">
    <property type="entry name" value="SGNH hydrolase"/>
    <property type="match status" value="1"/>
</dbReference>
<reference evidence="3 4" key="1">
    <citation type="submission" date="2022-01" db="EMBL/GenBank/DDBJ databases">
        <title>Whole genome-based taxonomy of the Shewanellaceae.</title>
        <authorList>
            <person name="Martin-Rodriguez A.J."/>
        </authorList>
    </citation>
    <scope>NUCLEOTIDE SEQUENCE [LARGE SCALE GENOMIC DNA]</scope>
    <source>
        <strain evidence="3 4">DSM 24955</strain>
    </source>
</reference>
<dbReference type="RefSeq" id="WP_248955444.1">
    <property type="nucleotide sequence ID" value="NZ_JAKIKU010000004.1"/>
</dbReference>
<feature type="signal peptide" evidence="2">
    <location>
        <begin position="1"/>
        <end position="21"/>
    </location>
</feature>
<proteinExistence type="predicted"/>
<evidence type="ECO:0008006" key="5">
    <source>
        <dbReference type="Google" id="ProtNLM"/>
    </source>
</evidence>
<dbReference type="EMBL" id="JAKIKU010000004">
    <property type="protein sequence ID" value="MCL1045352.1"/>
    <property type="molecule type" value="Genomic_DNA"/>
</dbReference>
<keyword evidence="2" id="KW-0732">Signal</keyword>
<dbReference type="Proteomes" id="UP001202134">
    <property type="component" value="Unassembled WGS sequence"/>
</dbReference>
<evidence type="ECO:0000313" key="3">
    <source>
        <dbReference type="EMBL" id="MCL1045352.1"/>
    </source>
</evidence>
<feature type="region of interest" description="Disordered" evidence="1">
    <location>
        <begin position="26"/>
        <end position="45"/>
    </location>
</feature>
<dbReference type="InterPro" id="IPR036514">
    <property type="entry name" value="SGNH_hydro_sf"/>
</dbReference>
<organism evidence="3 4">
    <name type="scientific">Shewanella electrodiphila</name>
    <dbReference type="NCBI Taxonomy" id="934143"/>
    <lineage>
        <taxon>Bacteria</taxon>
        <taxon>Pseudomonadati</taxon>
        <taxon>Pseudomonadota</taxon>
        <taxon>Gammaproteobacteria</taxon>
        <taxon>Alteromonadales</taxon>
        <taxon>Shewanellaceae</taxon>
        <taxon>Shewanella</taxon>
    </lineage>
</organism>